<evidence type="ECO:0000256" key="6">
    <source>
        <dbReference type="ARBA" id="ARBA00023027"/>
    </source>
</evidence>
<keyword evidence="6 10" id="KW-0520">NAD</keyword>
<evidence type="ECO:0000256" key="8">
    <source>
        <dbReference type="ARBA" id="ARBA00023284"/>
    </source>
</evidence>
<dbReference type="InterPro" id="IPR004099">
    <property type="entry name" value="Pyr_nucl-diS_OxRdtase_dimer"/>
</dbReference>
<dbReference type="PANTHER" id="PTHR22912:SF151">
    <property type="entry name" value="DIHYDROLIPOYL DEHYDROGENASE, MITOCHONDRIAL"/>
    <property type="match status" value="1"/>
</dbReference>
<comment type="miscellaneous">
    <text evidence="10">The active site is a redox-active disulfide bond.</text>
</comment>
<dbReference type="RefSeq" id="WP_015364187.1">
    <property type="nucleotide sequence ID" value="NZ_QKZR01000004.1"/>
</dbReference>
<dbReference type="SUPFAM" id="SSF55424">
    <property type="entry name" value="FAD/NAD-linked reductases, dimerisation (C-terminal) domain"/>
    <property type="match status" value="1"/>
</dbReference>
<reference evidence="13 14" key="1">
    <citation type="submission" date="2018-06" db="EMBL/GenBank/DDBJ databases">
        <title>Genomic Encyclopedia of Archaeal and Bacterial Type Strains, Phase II (KMG-II): from individual species to whole genera.</title>
        <authorList>
            <person name="Goeker M."/>
        </authorList>
    </citation>
    <scope>NUCLEOTIDE SEQUENCE [LARGE SCALE GENOMIC DNA]</scope>
    <source>
        <strain evidence="13 14">DSM 17205</strain>
    </source>
</reference>
<keyword evidence="14" id="KW-1185">Reference proteome</keyword>
<evidence type="ECO:0000313" key="14">
    <source>
        <dbReference type="Proteomes" id="UP000248584"/>
    </source>
</evidence>
<dbReference type="NCBIfam" id="TIGR01350">
    <property type="entry name" value="lipoamide_DH"/>
    <property type="match status" value="1"/>
</dbReference>
<evidence type="ECO:0000259" key="11">
    <source>
        <dbReference type="Pfam" id="PF02852"/>
    </source>
</evidence>
<name>A0ABX5PWW1_9FLAO</name>
<evidence type="ECO:0000256" key="3">
    <source>
        <dbReference type="ARBA" id="ARBA00022630"/>
    </source>
</evidence>
<dbReference type="PROSITE" id="PS00076">
    <property type="entry name" value="PYRIDINE_REDOX_1"/>
    <property type="match status" value="1"/>
</dbReference>
<comment type="similarity">
    <text evidence="1 10">Belongs to the class-I pyridine nucleotide-disulfide oxidoreductase family.</text>
</comment>
<protein>
    <recommendedName>
        <fullName evidence="2 10">Dihydrolipoyl dehydrogenase</fullName>
        <ecNumber evidence="2 10">1.8.1.4</ecNumber>
    </recommendedName>
</protein>
<keyword evidence="7" id="KW-1015">Disulfide bond</keyword>
<dbReference type="InterPro" id="IPR006258">
    <property type="entry name" value="Lipoamide_DH"/>
</dbReference>
<dbReference type="Proteomes" id="UP000248584">
    <property type="component" value="Unassembled WGS sequence"/>
</dbReference>
<comment type="cofactor">
    <cofactor evidence="10">
        <name>FAD</name>
        <dbReference type="ChEBI" id="CHEBI:57692"/>
    </cofactor>
    <text evidence="10">Binds 1 FAD per subunit.</text>
</comment>
<dbReference type="InterPro" id="IPR050151">
    <property type="entry name" value="Class-I_Pyr_Nuc-Dis_Oxidored"/>
</dbReference>
<dbReference type="PRINTS" id="PR00411">
    <property type="entry name" value="PNDRDTASEI"/>
</dbReference>
<dbReference type="SUPFAM" id="SSF51905">
    <property type="entry name" value="FAD/NAD(P)-binding domain"/>
    <property type="match status" value="1"/>
</dbReference>
<proteinExistence type="inferred from homology"/>
<dbReference type="InterPro" id="IPR012999">
    <property type="entry name" value="Pyr_OxRdtase_I_AS"/>
</dbReference>
<organism evidence="13 14">
    <name type="scientific">Nonlabens dokdonensis</name>
    <dbReference type="NCBI Taxonomy" id="328515"/>
    <lineage>
        <taxon>Bacteria</taxon>
        <taxon>Pseudomonadati</taxon>
        <taxon>Bacteroidota</taxon>
        <taxon>Flavobacteriia</taxon>
        <taxon>Flavobacteriales</taxon>
        <taxon>Flavobacteriaceae</taxon>
        <taxon>Nonlabens</taxon>
    </lineage>
</organism>
<gene>
    <name evidence="13" type="ORF">LX97_02544</name>
</gene>
<dbReference type="Pfam" id="PF02852">
    <property type="entry name" value="Pyr_redox_dim"/>
    <property type="match status" value="1"/>
</dbReference>
<feature type="domain" description="Pyridine nucleotide-disulphide oxidoreductase dimerisation" evidence="11">
    <location>
        <begin position="346"/>
        <end position="455"/>
    </location>
</feature>
<dbReference type="Gene3D" id="3.50.50.60">
    <property type="entry name" value="FAD/NAD(P)-binding domain"/>
    <property type="match status" value="2"/>
</dbReference>
<dbReference type="EMBL" id="QKZR01000004">
    <property type="protein sequence ID" value="PZX39178.1"/>
    <property type="molecule type" value="Genomic_DNA"/>
</dbReference>
<evidence type="ECO:0000256" key="4">
    <source>
        <dbReference type="ARBA" id="ARBA00022827"/>
    </source>
</evidence>
<dbReference type="InterPro" id="IPR036188">
    <property type="entry name" value="FAD/NAD-bd_sf"/>
</dbReference>
<dbReference type="Gene3D" id="3.30.390.30">
    <property type="match status" value="1"/>
</dbReference>
<dbReference type="PANTHER" id="PTHR22912">
    <property type="entry name" value="DISULFIDE OXIDOREDUCTASE"/>
    <property type="match status" value="1"/>
</dbReference>
<keyword evidence="8 10" id="KW-0676">Redox-active center</keyword>
<evidence type="ECO:0000259" key="12">
    <source>
        <dbReference type="Pfam" id="PF07992"/>
    </source>
</evidence>
<dbReference type="InterPro" id="IPR001100">
    <property type="entry name" value="Pyr_nuc-diS_OxRdtase"/>
</dbReference>
<evidence type="ECO:0000256" key="9">
    <source>
        <dbReference type="ARBA" id="ARBA00049187"/>
    </source>
</evidence>
<dbReference type="PIRSF" id="PIRSF000350">
    <property type="entry name" value="Mercury_reductase_MerA"/>
    <property type="match status" value="1"/>
</dbReference>
<dbReference type="InterPro" id="IPR016156">
    <property type="entry name" value="FAD/NAD-linked_Rdtase_dimer_sf"/>
</dbReference>
<comment type="caution">
    <text evidence="13">The sequence shown here is derived from an EMBL/GenBank/DDBJ whole genome shotgun (WGS) entry which is preliminary data.</text>
</comment>
<evidence type="ECO:0000256" key="7">
    <source>
        <dbReference type="ARBA" id="ARBA00023157"/>
    </source>
</evidence>
<dbReference type="PRINTS" id="PR00368">
    <property type="entry name" value="FADPNR"/>
</dbReference>
<dbReference type="InterPro" id="IPR023753">
    <property type="entry name" value="FAD/NAD-binding_dom"/>
</dbReference>
<keyword evidence="5 10" id="KW-0560">Oxidoreductase</keyword>
<comment type="catalytic activity">
    <reaction evidence="9 10">
        <text>N(6)-[(R)-dihydrolipoyl]-L-lysyl-[protein] + NAD(+) = N(6)-[(R)-lipoyl]-L-lysyl-[protein] + NADH + H(+)</text>
        <dbReference type="Rhea" id="RHEA:15045"/>
        <dbReference type="Rhea" id="RHEA-COMP:10474"/>
        <dbReference type="Rhea" id="RHEA-COMP:10475"/>
        <dbReference type="ChEBI" id="CHEBI:15378"/>
        <dbReference type="ChEBI" id="CHEBI:57540"/>
        <dbReference type="ChEBI" id="CHEBI:57945"/>
        <dbReference type="ChEBI" id="CHEBI:83099"/>
        <dbReference type="ChEBI" id="CHEBI:83100"/>
        <dbReference type="EC" id="1.8.1.4"/>
    </reaction>
</comment>
<sequence>MSKYDVAVIGSGPGGYVAAIRCAQLGMKTAIIEKYNTLGGTCLNVGCIPSKALLDSSHHYDDAMKHFEEHGIEIPGEVKINFEKMIARKKQVVDTTCAGIDFLMKKNEVDVYTGMGSFVDATHIKIDGEKTETIEATNTIIATGSKPGSLPFITLDKERVITSTEALSLKEIPKHMIVIGGGVIGLELGQVYKRLGAEVTVIEYMDRITPAMDKVLSKELMKVLKKQKVKFHLSHAVNKVERNGDKVTVTAKNKKGEEVTFEGDYCLVSVGRRPYTDKLNATAAGVKINERGQVEVNDHMQTNVPNIYAIGDVVRGIMLAHKAEEEGVFVAETIAGQKPHINYNLIPNVVYTWPEVASVGKTEEELKEAGIEYKAGSFPMRALGRSRASGDIDGLVKILADKSTDEVLGVHMIGARAADLIAEAVTAMEFRASAEDIARMSHAHPTYSEAVKEAALAATEDRALHV</sequence>
<evidence type="ECO:0000256" key="2">
    <source>
        <dbReference type="ARBA" id="ARBA00012608"/>
    </source>
</evidence>
<keyword evidence="4 10" id="KW-0274">FAD</keyword>
<evidence type="ECO:0000256" key="1">
    <source>
        <dbReference type="ARBA" id="ARBA00007532"/>
    </source>
</evidence>
<dbReference type="Pfam" id="PF07992">
    <property type="entry name" value="Pyr_redox_2"/>
    <property type="match status" value="1"/>
</dbReference>
<accession>A0ABX5PWW1</accession>
<evidence type="ECO:0000313" key="13">
    <source>
        <dbReference type="EMBL" id="PZX39178.1"/>
    </source>
</evidence>
<evidence type="ECO:0000256" key="5">
    <source>
        <dbReference type="ARBA" id="ARBA00023002"/>
    </source>
</evidence>
<feature type="domain" description="FAD/NAD(P)-binding" evidence="12">
    <location>
        <begin position="4"/>
        <end position="327"/>
    </location>
</feature>
<dbReference type="EC" id="1.8.1.4" evidence="2 10"/>
<evidence type="ECO:0000256" key="10">
    <source>
        <dbReference type="RuleBase" id="RU003692"/>
    </source>
</evidence>
<keyword evidence="3 10" id="KW-0285">Flavoprotein</keyword>